<dbReference type="Proteomes" id="UP000731907">
    <property type="component" value="Unassembled WGS sequence"/>
</dbReference>
<accession>A0ABS6J1T0</accession>
<reference evidence="1 2" key="1">
    <citation type="submission" date="2021-06" db="EMBL/GenBank/DDBJ databases">
        <title>Rhodobacteraceae bacterium strain HSP-20.</title>
        <authorList>
            <person name="Chen W.-M."/>
        </authorList>
    </citation>
    <scope>NUCLEOTIDE SEQUENCE [LARGE SCALE GENOMIC DNA]</scope>
    <source>
        <strain evidence="1 2">HSP-20</strain>
    </source>
</reference>
<protein>
    <recommendedName>
        <fullName evidence="3">MarR family transcriptional regulator</fullName>
    </recommendedName>
</protein>
<comment type="caution">
    <text evidence="1">The sequence shown here is derived from an EMBL/GenBank/DDBJ whole genome shotgun (WGS) entry which is preliminary data.</text>
</comment>
<keyword evidence="2" id="KW-1185">Reference proteome</keyword>
<name>A0ABS6J1T0_9RHOB</name>
<proteinExistence type="predicted"/>
<dbReference type="EMBL" id="JAAATX020000004">
    <property type="protein sequence ID" value="MBU9697719.1"/>
    <property type="molecule type" value="Genomic_DNA"/>
</dbReference>
<gene>
    <name evidence="1" type="ORF">GU927_007645</name>
</gene>
<evidence type="ECO:0000313" key="2">
    <source>
        <dbReference type="Proteomes" id="UP000731907"/>
    </source>
</evidence>
<organism evidence="1 2">
    <name type="scientific">Paragemmobacter amnigenus</name>
    <dbReference type="NCBI Taxonomy" id="2852097"/>
    <lineage>
        <taxon>Bacteria</taxon>
        <taxon>Pseudomonadati</taxon>
        <taxon>Pseudomonadota</taxon>
        <taxon>Alphaproteobacteria</taxon>
        <taxon>Rhodobacterales</taxon>
        <taxon>Paracoccaceae</taxon>
        <taxon>Paragemmobacter</taxon>
    </lineage>
</organism>
<sequence>MSPTCPARWNGAEVNIKSLAQLRSLLFEMEKTVGLVDLSQNERDVLYAINEVSQGTPRAARSDAIRNHPLAAAIPQATYHRALKSLMQRGLVAHAPETRAGHYVVTDKDGS</sequence>
<evidence type="ECO:0008006" key="3">
    <source>
        <dbReference type="Google" id="ProtNLM"/>
    </source>
</evidence>
<evidence type="ECO:0000313" key="1">
    <source>
        <dbReference type="EMBL" id="MBU9697719.1"/>
    </source>
</evidence>